<dbReference type="SUPFAM" id="SSF57716">
    <property type="entry name" value="Glucocorticoid receptor-like (DNA-binding domain)"/>
    <property type="match status" value="1"/>
</dbReference>
<dbReference type="Proteomes" id="UP001160148">
    <property type="component" value="Unassembled WGS sequence"/>
</dbReference>
<keyword evidence="2" id="KW-0479">Metal-binding</keyword>
<dbReference type="GO" id="GO:0008270">
    <property type="term" value="F:zinc ion binding"/>
    <property type="evidence" value="ECO:0007669"/>
    <property type="project" value="UniProtKB-KW"/>
</dbReference>
<dbReference type="Pfam" id="PF05485">
    <property type="entry name" value="THAP"/>
    <property type="match status" value="1"/>
</dbReference>
<organism evidence="9 10">
    <name type="scientific">Macrosiphum euphorbiae</name>
    <name type="common">potato aphid</name>
    <dbReference type="NCBI Taxonomy" id="13131"/>
    <lineage>
        <taxon>Eukaryota</taxon>
        <taxon>Metazoa</taxon>
        <taxon>Ecdysozoa</taxon>
        <taxon>Arthropoda</taxon>
        <taxon>Hexapoda</taxon>
        <taxon>Insecta</taxon>
        <taxon>Pterygota</taxon>
        <taxon>Neoptera</taxon>
        <taxon>Paraneoptera</taxon>
        <taxon>Hemiptera</taxon>
        <taxon>Sternorrhyncha</taxon>
        <taxon>Aphidomorpha</taxon>
        <taxon>Aphidoidea</taxon>
        <taxon>Aphididae</taxon>
        <taxon>Macrosiphini</taxon>
        <taxon>Macrosiphum</taxon>
    </lineage>
</organism>
<keyword evidence="3 6" id="KW-0863">Zinc-finger</keyword>
<evidence type="ECO:0000256" key="1">
    <source>
        <dbReference type="ARBA" id="ARBA00001968"/>
    </source>
</evidence>
<dbReference type="Pfam" id="PF13359">
    <property type="entry name" value="DDE_Tnp_4"/>
    <property type="match status" value="1"/>
</dbReference>
<evidence type="ECO:0000313" key="9">
    <source>
        <dbReference type="EMBL" id="CAI6375881.1"/>
    </source>
</evidence>
<feature type="compositionally biased region" description="Basic residues" evidence="7">
    <location>
        <begin position="116"/>
        <end position="130"/>
    </location>
</feature>
<evidence type="ECO:0000259" key="8">
    <source>
        <dbReference type="PROSITE" id="PS50950"/>
    </source>
</evidence>
<dbReference type="PANTHER" id="PTHR23080:SF141">
    <property type="entry name" value="TRANSPOSASE HELIX-TURN-HELIX DOMAIN-CONTAINING PROTEIN"/>
    <property type="match status" value="1"/>
</dbReference>
<evidence type="ECO:0000256" key="4">
    <source>
        <dbReference type="ARBA" id="ARBA00022833"/>
    </source>
</evidence>
<gene>
    <name evidence="9" type="ORF">MEUPH1_LOCUS29324</name>
</gene>
<name>A0AAV0Y9A2_9HEMI</name>
<proteinExistence type="predicted"/>
<sequence>MAVKKKSNNYCSVFGCNAYYCSDKIISFHQLPKRNEPKILQKNNFGIQELVDRRRMWEIVLKLSKKSLKKKRIQICSKHFTANDFFPPGSSKLRSRLKPTSIPSRNLPESSVKVFSPKKRASPKKRSSPKKKMWYQNMRNYIYCIDESNLNKEFESTSQIYPDCNDVLTDITVANNLISELTTFKDSAVQVTSGDLVTSFISLIDSKQKLITMTGINFFKILDEIVDLHKTYCSIKRLLQYWWSAPLTTPTYWTLGLSFEILSLLFNSLNSETCRLLYNSMIPQLSQIFKTLVYWPSRQEISLNTPYCFDKFTNVRVILDCTEVSLQKPTCLTCRIKCYSNYKSTYTLKFLIGIAPAGIITYISKPYGGRCSDKAIFEQSNLVECMQKHDAVMVDKGFLIDDFKEDAILSKDIAKARVHIERINQRLKTFNILRHTFPWPHIHLASDLMTIIGGICNISPSIFAMDKFN</sequence>
<dbReference type="PROSITE" id="PS50950">
    <property type="entry name" value="ZF_THAP"/>
    <property type="match status" value="1"/>
</dbReference>
<dbReference type="SMART" id="SM00980">
    <property type="entry name" value="THAP"/>
    <property type="match status" value="1"/>
</dbReference>
<evidence type="ECO:0000256" key="6">
    <source>
        <dbReference type="PROSITE-ProRule" id="PRU00309"/>
    </source>
</evidence>
<evidence type="ECO:0000256" key="7">
    <source>
        <dbReference type="SAM" id="MobiDB-lite"/>
    </source>
</evidence>
<dbReference type="PANTHER" id="PTHR23080">
    <property type="entry name" value="THAP DOMAIN PROTEIN"/>
    <property type="match status" value="1"/>
</dbReference>
<evidence type="ECO:0000256" key="3">
    <source>
        <dbReference type="ARBA" id="ARBA00022771"/>
    </source>
</evidence>
<dbReference type="AlphaFoldDB" id="A0AAV0Y9A2"/>
<keyword evidence="5 6" id="KW-0238">DNA-binding</keyword>
<keyword evidence="4" id="KW-0862">Zinc</keyword>
<dbReference type="InterPro" id="IPR006612">
    <property type="entry name" value="THAP_Znf"/>
</dbReference>
<comment type="caution">
    <text evidence="9">The sequence shown here is derived from an EMBL/GenBank/DDBJ whole genome shotgun (WGS) entry which is preliminary data.</text>
</comment>
<feature type="region of interest" description="Disordered" evidence="7">
    <location>
        <begin position="91"/>
        <end position="130"/>
    </location>
</feature>
<evidence type="ECO:0000256" key="5">
    <source>
        <dbReference type="ARBA" id="ARBA00023125"/>
    </source>
</evidence>
<evidence type="ECO:0000256" key="2">
    <source>
        <dbReference type="ARBA" id="ARBA00022723"/>
    </source>
</evidence>
<dbReference type="GO" id="GO:0003677">
    <property type="term" value="F:DNA binding"/>
    <property type="evidence" value="ECO:0007669"/>
    <property type="project" value="UniProtKB-UniRule"/>
</dbReference>
<accession>A0AAV0Y9A2</accession>
<evidence type="ECO:0000313" key="10">
    <source>
        <dbReference type="Proteomes" id="UP001160148"/>
    </source>
</evidence>
<dbReference type="EMBL" id="CARXXK010001378">
    <property type="protein sequence ID" value="CAI6375881.1"/>
    <property type="molecule type" value="Genomic_DNA"/>
</dbReference>
<reference evidence="9 10" key="1">
    <citation type="submission" date="2023-01" db="EMBL/GenBank/DDBJ databases">
        <authorList>
            <person name="Whitehead M."/>
        </authorList>
    </citation>
    <scope>NUCLEOTIDE SEQUENCE [LARGE SCALE GENOMIC DNA]</scope>
</reference>
<feature type="domain" description="THAP-type" evidence="8">
    <location>
        <begin position="7"/>
        <end position="106"/>
    </location>
</feature>
<comment type="cofactor">
    <cofactor evidence="1">
        <name>a divalent metal cation</name>
        <dbReference type="ChEBI" id="CHEBI:60240"/>
    </cofactor>
</comment>
<protein>
    <recommendedName>
        <fullName evidence="8">THAP-type domain-containing protein</fullName>
    </recommendedName>
</protein>
<keyword evidence="10" id="KW-1185">Reference proteome</keyword>
<dbReference type="InterPro" id="IPR027806">
    <property type="entry name" value="HARBI1_dom"/>
</dbReference>